<dbReference type="AlphaFoldDB" id="F1YE99"/>
<evidence type="ECO:0000256" key="1">
    <source>
        <dbReference type="SAM" id="MobiDB-lite"/>
    </source>
</evidence>
<dbReference type="Proteomes" id="UP000035065">
    <property type="component" value="Unassembled WGS sequence"/>
</dbReference>
<proteinExistence type="predicted"/>
<accession>F1YE99</accession>
<dbReference type="EMBL" id="AEUD01000001">
    <property type="protein sequence ID" value="EGD56732.1"/>
    <property type="molecule type" value="Genomic_DNA"/>
</dbReference>
<comment type="caution">
    <text evidence="2">The sequence shown here is derived from an EMBL/GenBank/DDBJ whole genome shotgun (WGS) entry which is preliminary data.</text>
</comment>
<keyword evidence="3" id="KW-1185">Reference proteome</keyword>
<protein>
    <submittedName>
        <fullName evidence="2">Uncharacterized protein</fullName>
    </submittedName>
</protein>
<organism evidence="2 3">
    <name type="scientific">Gordonia neofelifaecis NRRL B-59395</name>
    <dbReference type="NCBI Taxonomy" id="644548"/>
    <lineage>
        <taxon>Bacteria</taxon>
        <taxon>Bacillati</taxon>
        <taxon>Actinomycetota</taxon>
        <taxon>Actinomycetes</taxon>
        <taxon>Mycobacteriales</taxon>
        <taxon>Gordoniaceae</taxon>
        <taxon>Gordonia</taxon>
    </lineage>
</organism>
<evidence type="ECO:0000313" key="2">
    <source>
        <dbReference type="EMBL" id="EGD56732.1"/>
    </source>
</evidence>
<name>F1YE99_9ACTN</name>
<dbReference type="RefSeq" id="WP_009677297.1">
    <property type="nucleotide sequence ID" value="NZ_AEUD01000001.1"/>
</dbReference>
<dbReference type="STRING" id="644548.SCNU_00100"/>
<evidence type="ECO:0000313" key="3">
    <source>
        <dbReference type="Proteomes" id="UP000035065"/>
    </source>
</evidence>
<sequence length="63" mass="6945">MTGRRVRATVDHHDRLGGPRVQSRETGRHRRGDVLASQVAADLGVLGRADLTAELIDTEEGRR</sequence>
<reference evidence="2 3" key="1">
    <citation type="journal article" date="2011" name="J. Bacteriol.">
        <title>Draft Genome Sequence of Gordonia neofelifaecis NRRL B-59395, a Cholesterol-Degrading Actinomycete.</title>
        <authorList>
            <person name="Ge F."/>
            <person name="Li W."/>
            <person name="Chen G."/>
            <person name="Liu Y."/>
            <person name="Zhang G."/>
            <person name="Yong B."/>
            <person name="Wang Q."/>
            <person name="Wang N."/>
            <person name="Huang Z."/>
            <person name="Li W."/>
            <person name="Wang J."/>
            <person name="Wu C."/>
            <person name="Xie Q."/>
            <person name="Liu G."/>
        </authorList>
    </citation>
    <scope>NUCLEOTIDE SEQUENCE [LARGE SCALE GENOMIC DNA]</scope>
    <source>
        <strain evidence="2 3">NRRL B-59395</strain>
    </source>
</reference>
<gene>
    <name evidence="2" type="ORF">SCNU_00100</name>
</gene>
<feature type="compositionally biased region" description="Basic and acidic residues" evidence="1">
    <location>
        <begin position="8"/>
        <end position="26"/>
    </location>
</feature>
<feature type="region of interest" description="Disordered" evidence="1">
    <location>
        <begin position="1"/>
        <end position="32"/>
    </location>
</feature>